<dbReference type="RefSeq" id="WP_124154857.1">
    <property type="nucleotide sequence ID" value="NZ_CAWOLW010000698.1"/>
</dbReference>
<reference evidence="2 3" key="1">
    <citation type="journal article" date="2018" name="ACS Chem. Biol.">
        <title>Ketoreductase domain dysfunction expands chemodiversity: malyngamide biosynthesis in the cyanobacterium Okeania hirsuta.</title>
        <authorList>
            <person name="Moss N.A."/>
            <person name="Leao T."/>
            <person name="Rankin M."/>
            <person name="McCullough T.M."/>
            <person name="Qu P."/>
            <person name="Korobeynikov A."/>
            <person name="Smith J.L."/>
            <person name="Gerwick L."/>
            <person name="Gerwick W.H."/>
        </authorList>
    </citation>
    <scope>NUCLEOTIDE SEQUENCE [LARGE SCALE GENOMIC DNA]</scope>
    <source>
        <strain evidence="2 3">PAB10Feb10-1</strain>
    </source>
</reference>
<dbReference type="OrthoDB" id="9802857at2"/>
<dbReference type="SUPFAM" id="SSF109604">
    <property type="entry name" value="HD-domain/PDEase-like"/>
    <property type="match status" value="1"/>
</dbReference>
<dbReference type="PANTHER" id="PTHR40202:SF1">
    <property type="entry name" value="HD DOMAIN-CONTAINING PROTEIN"/>
    <property type="match status" value="1"/>
</dbReference>
<evidence type="ECO:0000259" key="1">
    <source>
        <dbReference type="Pfam" id="PF01966"/>
    </source>
</evidence>
<dbReference type="AlphaFoldDB" id="A0A3N6RFF1"/>
<dbReference type="InterPro" id="IPR052567">
    <property type="entry name" value="OP_Dioxygenase"/>
</dbReference>
<organism evidence="2 3">
    <name type="scientific">Okeania hirsuta</name>
    <dbReference type="NCBI Taxonomy" id="1458930"/>
    <lineage>
        <taxon>Bacteria</taxon>
        <taxon>Bacillati</taxon>
        <taxon>Cyanobacteriota</taxon>
        <taxon>Cyanophyceae</taxon>
        <taxon>Oscillatoriophycideae</taxon>
        <taxon>Oscillatoriales</taxon>
        <taxon>Microcoleaceae</taxon>
        <taxon>Okeania</taxon>
    </lineage>
</organism>
<dbReference type="InterPro" id="IPR003607">
    <property type="entry name" value="HD/PDEase_dom"/>
</dbReference>
<dbReference type="Proteomes" id="UP000269154">
    <property type="component" value="Unassembled WGS sequence"/>
</dbReference>
<accession>A0A3N6RFF1</accession>
<feature type="domain" description="HD" evidence="1">
    <location>
        <begin position="53"/>
        <end position="120"/>
    </location>
</feature>
<evidence type="ECO:0000313" key="2">
    <source>
        <dbReference type="EMBL" id="RQH40898.1"/>
    </source>
</evidence>
<gene>
    <name evidence="2" type="ORF">D5R40_15650</name>
</gene>
<dbReference type="CDD" id="cd00077">
    <property type="entry name" value="HDc"/>
    <property type="match status" value="1"/>
</dbReference>
<name>A0A3N6RFF1_9CYAN</name>
<protein>
    <submittedName>
        <fullName evidence="2">HD domain-containing protein</fullName>
    </submittedName>
</protein>
<proteinExistence type="predicted"/>
<sequence length="189" mass="22437">MRQVKFTAMENGNQQDYDLLCESFEEYTSDLPKRILDSLIELKTAYEGYQISRYEHSLQTATRAYRNQENEETIVAALVHDIGGTLAPYNHAALAATILQPYVSEKTHWIVQHHDIFVKYYWGHYRGLDRYAREKYREHPYYQATVDFCHNYDQNSFDPNYDTLPLEFFEPIVYKIFAQPSHNSPYLKE</sequence>
<keyword evidence="3" id="KW-1185">Reference proteome</keyword>
<dbReference type="InterPro" id="IPR006674">
    <property type="entry name" value="HD_domain"/>
</dbReference>
<comment type="caution">
    <text evidence="2">The sequence shown here is derived from an EMBL/GenBank/DDBJ whole genome shotgun (WGS) entry which is preliminary data.</text>
</comment>
<dbReference type="Pfam" id="PF01966">
    <property type="entry name" value="HD"/>
    <property type="match status" value="1"/>
</dbReference>
<evidence type="ECO:0000313" key="3">
    <source>
        <dbReference type="Proteomes" id="UP000269154"/>
    </source>
</evidence>
<dbReference type="EMBL" id="RCBY01000082">
    <property type="protein sequence ID" value="RQH40898.1"/>
    <property type="molecule type" value="Genomic_DNA"/>
</dbReference>
<dbReference type="Gene3D" id="1.10.3210.10">
    <property type="entry name" value="Hypothetical protein af1432"/>
    <property type="match status" value="1"/>
</dbReference>
<dbReference type="PANTHER" id="PTHR40202">
    <property type="match status" value="1"/>
</dbReference>